<sequence length="249" mass="27130">MSHPGSHISTPSSASDDDQPMLDLSALQYHPPSNPYPHPPQHSHSYPATYLQPNLAPDDHTSKRQRISEHQNSRSISPPSNDEAMSSRGRPSSRVKSGVPPNQPRRTGYRPILPAPAKREPSSDSSAGLSTYSPRGSNSSITNSPSHSSRDVSYHHSHSRGGSSSSNVPFKHAPTELPPKMYPGGVSATSPFKPERLEGTIPASMMDSLPRLEARFDRLENAIARYADERARKALQNSRVAGLDSDDEQ</sequence>
<name>A0A164UKG7_9AGAM</name>
<reference evidence="2 3" key="1">
    <citation type="journal article" date="2016" name="Mol. Biol. Evol.">
        <title>Comparative Genomics of Early-Diverging Mushroom-Forming Fungi Provides Insights into the Origins of Lignocellulose Decay Capabilities.</title>
        <authorList>
            <person name="Nagy L.G."/>
            <person name="Riley R."/>
            <person name="Tritt A."/>
            <person name="Adam C."/>
            <person name="Daum C."/>
            <person name="Floudas D."/>
            <person name="Sun H."/>
            <person name="Yadav J.S."/>
            <person name="Pangilinan J."/>
            <person name="Larsson K.H."/>
            <person name="Matsuura K."/>
            <person name="Barry K."/>
            <person name="Labutti K."/>
            <person name="Kuo R."/>
            <person name="Ohm R.A."/>
            <person name="Bhattacharya S.S."/>
            <person name="Shirouzu T."/>
            <person name="Yoshinaga Y."/>
            <person name="Martin F.M."/>
            <person name="Grigoriev I.V."/>
            <person name="Hibbett D.S."/>
        </authorList>
    </citation>
    <scope>NUCLEOTIDE SEQUENCE [LARGE SCALE GENOMIC DNA]</scope>
    <source>
        <strain evidence="2 3">HHB9708</strain>
    </source>
</reference>
<feature type="compositionally biased region" description="Basic and acidic residues" evidence="1">
    <location>
        <begin position="57"/>
        <end position="72"/>
    </location>
</feature>
<feature type="compositionally biased region" description="Low complexity" evidence="1">
    <location>
        <begin position="137"/>
        <end position="147"/>
    </location>
</feature>
<dbReference type="AlphaFoldDB" id="A0A164UKG7"/>
<organism evidence="2 3">
    <name type="scientific">Sistotremastrum niveocremeum HHB9708</name>
    <dbReference type="NCBI Taxonomy" id="1314777"/>
    <lineage>
        <taxon>Eukaryota</taxon>
        <taxon>Fungi</taxon>
        <taxon>Dikarya</taxon>
        <taxon>Basidiomycota</taxon>
        <taxon>Agaricomycotina</taxon>
        <taxon>Agaricomycetes</taxon>
        <taxon>Sistotremastrales</taxon>
        <taxon>Sistotremastraceae</taxon>
        <taxon>Sertulicium</taxon>
        <taxon>Sertulicium niveocremeum</taxon>
    </lineage>
</organism>
<gene>
    <name evidence="2" type="ORF">SISNIDRAFT_485581</name>
</gene>
<feature type="compositionally biased region" description="Polar residues" evidence="1">
    <location>
        <begin position="123"/>
        <end position="136"/>
    </location>
</feature>
<feature type="compositionally biased region" description="Polar residues" evidence="1">
    <location>
        <begin position="73"/>
        <end position="84"/>
    </location>
</feature>
<dbReference type="OrthoDB" id="3268316at2759"/>
<accession>A0A164UKG7</accession>
<dbReference type="EMBL" id="KV419407">
    <property type="protein sequence ID" value="KZS93314.1"/>
    <property type="molecule type" value="Genomic_DNA"/>
</dbReference>
<dbReference type="Proteomes" id="UP000076722">
    <property type="component" value="Unassembled WGS sequence"/>
</dbReference>
<feature type="region of interest" description="Disordered" evidence="1">
    <location>
        <begin position="1"/>
        <end position="195"/>
    </location>
</feature>
<evidence type="ECO:0000313" key="2">
    <source>
        <dbReference type="EMBL" id="KZS93314.1"/>
    </source>
</evidence>
<evidence type="ECO:0000256" key="1">
    <source>
        <dbReference type="SAM" id="MobiDB-lite"/>
    </source>
</evidence>
<evidence type="ECO:0000313" key="3">
    <source>
        <dbReference type="Proteomes" id="UP000076722"/>
    </source>
</evidence>
<proteinExistence type="predicted"/>
<protein>
    <submittedName>
        <fullName evidence="2">Uncharacterized protein</fullName>
    </submittedName>
</protein>
<keyword evidence="3" id="KW-1185">Reference proteome</keyword>